<dbReference type="Gene3D" id="3.40.50.970">
    <property type="match status" value="1"/>
</dbReference>
<dbReference type="Proteomes" id="UP000176191">
    <property type="component" value="Unassembled WGS sequence"/>
</dbReference>
<dbReference type="SUPFAM" id="SSF52518">
    <property type="entry name" value="Thiamin diphosphate-binding fold (THDP-binding)"/>
    <property type="match status" value="1"/>
</dbReference>
<comment type="cofactor">
    <cofactor evidence="1">
        <name>thiamine diphosphate</name>
        <dbReference type="ChEBI" id="CHEBI:58937"/>
    </cofactor>
</comment>
<evidence type="ECO:0000256" key="2">
    <source>
        <dbReference type="ARBA" id="ARBA00007131"/>
    </source>
</evidence>
<dbReference type="InterPro" id="IPR005474">
    <property type="entry name" value="Transketolase_N"/>
</dbReference>
<accession>A0A1F5F4A6</accession>
<comment type="similarity">
    <text evidence="2">Belongs to the transketolase family.</text>
</comment>
<gene>
    <name evidence="5" type="ORF">A2228_03225</name>
</gene>
<protein>
    <recommendedName>
        <fullName evidence="4">Transketolase N-terminal domain-containing protein</fullName>
    </recommendedName>
</protein>
<dbReference type="Pfam" id="PF00456">
    <property type="entry name" value="Transketolase_N"/>
    <property type="match status" value="1"/>
</dbReference>
<dbReference type="CDD" id="cd02012">
    <property type="entry name" value="TPP_TK"/>
    <property type="match status" value="1"/>
</dbReference>
<proteinExistence type="inferred from homology"/>
<evidence type="ECO:0000256" key="3">
    <source>
        <dbReference type="ARBA" id="ARBA00023052"/>
    </source>
</evidence>
<dbReference type="InterPro" id="IPR029061">
    <property type="entry name" value="THDP-binding"/>
</dbReference>
<name>A0A1F5F4A6_9BACT</name>
<reference evidence="5 6" key="1">
    <citation type="journal article" date="2016" name="Nat. Commun.">
        <title>Thousands of microbial genomes shed light on interconnected biogeochemical processes in an aquifer system.</title>
        <authorList>
            <person name="Anantharaman K."/>
            <person name="Brown C.T."/>
            <person name="Hug L.A."/>
            <person name="Sharon I."/>
            <person name="Castelle C.J."/>
            <person name="Probst A.J."/>
            <person name="Thomas B.C."/>
            <person name="Singh A."/>
            <person name="Wilkins M.J."/>
            <person name="Karaoz U."/>
            <person name="Brodie E.L."/>
            <person name="Williams K.H."/>
            <person name="Hubbard S.S."/>
            <person name="Banfield J.F."/>
        </authorList>
    </citation>
    <scope>NUCLEOTIDE SEQUENCE [LARGE SCALE GENOMIC DNA]</scope>
</reference>
<dbReference type="AlphaFoldDB" id="A0A1F5F4A6"/>
<evidence type="ECO:0000259" key="4">
    <source>
        <dbReference type="Pfam" id="PF00456"/>
    </source>
</evidence>
<evidence type="ECO:0000256" key="1">
    <source>
        <dbReference type="ARBA" id="ARBA00001964"/>
    </source>
</evidence>
<evidence type="ECO:0000313" key="5">
    <source>
        <dbReference type="EMBL" id="OGD74174.1"/>
    </source>
</evidence>
<feature type="domain" description="Transketolase N-terminal" evidence="4">
    <location>
        <begin position="8"/>
        <end position="271"/>
    </location>
</feature>
<dbReference type="PANTHER" id="PTHR47514">
    <property type="entry name" value="TRANSKETOLASE N-TERMINAL SECTION-RELATED"/>
    <property type="match status" value="1"/>
</dbReference>
<sequence>MGPALDLQRVANQLRGDVLRMVHTAQAGHVAGPLSAGEIYSVLYFGGVVDLAQDKIVLSCGHYCPIMYAALARNGNFPRSELKTFMQAGSRLPGHPERGSLPEVEVSAGPLGQGVSVAVGMALALKIQYGQRSQKTTPRVYCVLSDGEIQEGQVWEAFNTAVRRQLDNLIFILDRNRIQIENYVAQVATYGEVAGRLEAFGLHVLEIEGNRTDKIMEAITQAKEVMGGPVMIVANTVGGKGVSFMENDPSWHDKVPSQDELTKALKELGEKNEQV</sequence>
<dbReference type="PANTHER" id="PTHR47514:SF1">
    <property type="entry name" value="TRANSKETOLASE N-TERMINAL SECTION-RELATED"/>
    <property type="match status" value="1"/>
</dbReference>
<keyword evidence="3" id="KW-0786">Thiamine pyrophosphate</keyword>
<evidence type="ECO:0000313" key="6">
    <source>
        <dbReference type="Proteomes" id="UP000176191"/>
    </source>
</evidence>
<organism evidence="5 6">
    <name type="scientific">Candidatus Collierbacteria bacterium RIFOXYA2_FULL_46_10</name>
    <dbReference type="NCBI Taxonomy" id="1817726"/>
    <lineage>
        <taxon>Bacteria</taxon>
        <taxon>Candidatus Collieribacteriota</taxon>
    </lineage>
</organism>
<comment type="caution">
    <text evidence="5">The sequence shown here is derived from an EMBL/GenBank/DDBJ whole genome shotgun (WGS) entry which is preliminary data.</text>
</comment>
<dbReference type="EMBL" id="MFAK01000039">
    <property type="protein sequence ID" value="OGD74174.1"/>
    <property type="molecule type" value="Genomic_DNA"/>
</dbReference>